<dbReference type="InterPro" id="IPR001839">
    <property type="entry name" value="TGF-b_C"/>
</dbReference>
<feature type="domain" description="TGF-beta family profile" evidence="3">
    <location>
        <begin position="100"/>
        <end position="153"/>
    </location>
</feature>
<reference evidence="6" key="1">
    <citation type="submission" date="2016-06" db="UniProtKB">
        <authorList>
            <consortium name="WormBaseParasite"/>
        </authorList>
    </citation>
    <scope>IDENTIFICATION</scope>
</reference>
<dbReference type="GO" id="GO:0005576">
    <property type="term" value="C:extracellular region"/>
    <property type="evidence" value="ECO:0007669"/>
    <property type="project" value="UniProtKB-SubCell"/>
</dbReference>
<evidence type="ECO:0000313" key="5">
    <source>
        <dbReference type="Proteomes" id="UP000270296"/>
    </source>
</evidence>
<evidence type="ECO:0000313" key="6">
    <source>
        <dbReference type="WBParaSite" id="SBAD_0001270901-mRNA-1"/>
    </source>
</evidence>
<dbReference type="PROSITE" id="PS51362">
    <property type="entry name" value="TGF_BETA_2"/>
    <property type="match status" value="1"/>
</dbReference>
<protein>
    <submittedName>
        <fullName evidence="6">TGF_BETA_2 domain-containing protein</fullName>
    </submittedName>
</protein>
<reference evidence="4 5" key="2">
    <citation type="submission" date="2018-11" db="EMBL/GenBank/DDBJ databases">
        <authorList>
            <consortium name="Pathogen Informatics"/>
        </authorList>
    </citation>
    <scope>NUCLEOTIDE SEQUENCE [LARGE SCALE GENOMIC DNA]</scope>
</reference>
<comment type="subcellular location">
    <subcellularLocation>
        <location evidence="1">Secreted</location>
    </subcellularLocation>
</comment>
<gene>
    <name evidence="4" type="ORF">SBAD_LOCUS12303</name>
</gene>
<dbReference type="AlphaFoldDB" id="A0A183J8V5"/>
<dbReference type="EMBL" id="UZAM01017420">
    <property type="protein sequence ID" value="VDP47198.1"/>
    <property type="molecule type" value="Genomic_DNA"/>
</dbReference>
<sequence length="206" mass="23744">MHHNAPYGLVIGSTPLPSMSKFFDAFLRVNITNAVKLLLSLHQWHVCFEVTIKSNCDFSSVSTEVVVDSLSLNSASFRTPLLVCYAQSLERYADHHNEYRRRRDLHVNEKEMFEYDRSGIGTCRLYEWYVDLNDIVPLEIIQPRGFYANYCAGFKRMGVKVLGRRISAQGLLKALCIHLQIMFQFVHFLDVLLRKLTSCVVSGLKY</sequence>
<proteinExistence type="predicted"/>
<organism evidence="6">
    <name type="scientific">Soboliphyme baturini</name>
    <dbReference type="NCBI Taxonomy" id="241478"/>
    <lineage>
        <taxon>Eukaryota</taxon>
        <taxon>Metazoa</taxon>
        <taxon>Ecdysozoa</taxon>
        <taxon>Nematoda</taxon>
        <taxon>Enoplea</taxon>
        <taxon>Dorylaimia</taxon>
        <taxon>Dioctophymatida</taxon>
        <taxon>Dioctophymatoidea</taxon>
        <taxon>Soboliphymatidae</taxon>
        <taxon>Soboliphyme</taxon>
    </lineage>
</organism>
<name>A0A183J8V5_9BILA</name>
<evidence type="ECO:0000256" key="1">
    <source>
        <dbReference type="ARBA" id="ARBA00004613"/>
    </source>
</evidence>
<dbReference type="Proteomes" id="UP000270296">
    <property type="component" value="Unassembled WGS sequence"/>
</dbReference>
<accession>A0A183J8V5</accession>
<dbReference type="WBParaSite" id="SBAD_0001270901-mRNA-1">
    <property type="protein sequence ID" value="SBAD_0001270901-mRNA-1"/>
    <property type="gene ID" value="SBAD_0001270901"/>
</dbReference>
<evidence type="ECO:0000259" key="3">
    <source>
        <dbReference type="PROSITE" id="PS51362"/>
    </source>
</evidence>
<dbReference type="InterPro" id="IPR029034">
    <property type="entry name" value="Cystine-knot_cytokine"/>
</dbReference>
<keyword evidence="2" id="KW-0964">Secreted</keyword>
<dbReference type="GO" id="GO:0008083">
    <property type="term" value="F:growth factor activity"/>
    <property type="evidence" value="ECO:0007669"/>
    <property type="project" value="InterPro"/>
</dbReference>
<evidence type="ECO:0000313" key="4">
    <source>
        <dbReference type="EMBL" id="VDP47198.1"/>
    </source>
</evidence>
<keyword evidence="5" id="KW-1185">Reference proteome</keyword>
<dbReference type="SUPFAM" id="SSF57501">
    <property type="entry name" value="Cystine-knot cytokines"/>
    <property type="match status" value="1"/>
</dbReference>
<evidence type="ECO:0000256" key="2">
    <source>
        <dbReference type="ARBA" id="ARBA00022525"/>
    </source>
</evidence>